<dbReference type="Proteomes" id="UP001481677">
    <property type="component" value="Unassembled WGS sequence"/>
</dbReference>
<proteinExistence type="predicted"/>
<evidence type="ECO:0000313" key="1">
    <source>
        <dbReference type="EMBL" id="MEM5339911.1"/>
    </source>
</evidence>
<evidence type="ECO:0000313" key="3">
    <source>
        <dbReference type="Proteomes" id="UP000321776"/>
    </source>
</evidence>
<dbReference type="CDD" id="cd07824">
    <property type="entry name" value="SRPBCC_6"/>
    <property type="match status" value="1"/>
</dbReference>
<dbReference type="InterPro" id="IPR019587">
    <property type="entry name" value="Polyketide_cyclase/dehydratase"/>
</dbReference>
<reference evidence="2 3" key="1">
    <citation type="journal article" date="2018" name="Int. J. Syst. Evol. Microbiol.">
        <title>Paraburkholderia azotifigens sp. nov., a nitrogen-fixing bacterium isolated from paddy soil.</title>
        <authorList>
            <person name="Choi G.M."/>
            <person name="Im W.T."/>
        </authorList>
    </citation>
    <scope>NUCLEOTIDE SEQUENCE [LARGE SCALE GENOMIC DNA]</scope>
    <source>
        <strain evidence="2 3">NF 2-5-3</strain>
    </source>
</reference>
<accession>A0A5C6VL32</accession>
<reference evidence="1 4" key="3">
    <citation type="submission" date="2024-01" db="EMBL/GenBank/DDBJ databases">
        <title>The diversity of rhizobia nodulating Mimosa spp. in eleven states of Brazil covering several biomes is determined by host plant, location, and edaphic factors.</title>
        <authorList>
            <person name="Rouws L."/>
            <person name="Barauna A."/>
            <person name="Beukes C."/>
            <person name="De Faria S.M."/>
            <person name="Gross E."/>
            <person name="Dos Reis Junior F.B."/>
            <person name="Simon M."/>
            <person name="Maluk M."/>
            <person name="Odee D.W."/>
            <person name="Kenicer G."/>
            <person name="Young J.P.W."/>
            <person name="Reis V.M."/>
            <person name="Zilli J."/>
            <person name="James E.K."/>
        </authorList>
    </citation>
    <scope>NUCLEOTIDE SEQUENCE [LARGE SCALE GENOMIC DNA]</scope>
    <source>
        <strain evidence="1 4">JPY530</strain>
    </source>
</reference>
<dbReference type="Pfam" id="PF10604">
    <property type="entry name" value="Polyketide_cyc2"/>
    <property type="match status" value="1"/>
</dbReference>
<gene>
    <name evidence="2" type="ORF">FRZ40_28555</name>
    <name evidence="1" type="ORF">V4C56_09745</name>
</gene>
<sequence>MHPDEYRFTTIWRVDAPLQAVWDAIHDPARWPQWWTCVERVVEVEPGASDGVGALHRYTWKGRLPYRVAFDMRVTRIEPLAVLEGEACGDVEGTGRWQFSTRDDVTVVRYEWRVRTRRGWMNFVAPLARPFFKWNHDYVMQQGGEALAGLLDARLLGIEHSSSSRATPDA</sequence>
<dbReference type="SUPFAM" id="SSF55961">
    <property type="entry name" value="Bet v1-like"/>
    <property type="match status" value="1"/>
</dbReference>
<organism evidence="2 3">
    <name type="scientific">Paraburkholderia azotifigens</name>
    <dbReference type="NCBI Taxonomy" id="2057004"/>
    <lineage>
        <taxon>Bacteria</taxon>
        <taxon>Pseudomonadati</taxon>
        <taxon>Pseudomonadota</taxon>
        <taxon>Betaproteobacteria</taxon>
        <taxon>Burkholderiales</taxon>
        <taxon>Burkholderiaceae</taxon>
        <taxon>Paraburkholderia</taxon>
    </lineage>
</organism>
<dbReference type="AlphaFoldDB" id="A0A5C6VL32"/>
<dbReference type="RefSeq" id="WP_028366456.1">
    <property type="nucleotide sequence ID" value="NZ_JAZHFZ010000019.1"/>
</dbReference>
<comment type="caution">
    <text evidence="2">The sequence shown here is derived from an EMBL/GenBank/DDBJ whole genome shotgun (WGS) entry which is preliminary data.</text>
</comment>
<dbReference type="Gene3D" id="3.30.530.20">
    <property type="match status" value="1"/>
</dbReference>
<dbReference type="EMBL" id="VOQS01000003">
    <property type="protein sequence ID" value="TXC84245.1"/>
    <property type="molecule type" value="Genomic_DNA"/>
</dbReference>
<reference evidence="2" key="2">
    <citation type="submission" date="2019-08" db="EMBL/GenBank/DDBJ databases">
        <authorList>
            <person name="Im W.-T."/>
        </authorList>
    </citation>
    <scope>NUCLEOTIDE SEQUENCE</scope>
    <source>
        <strain evidence="2">NF 2-5-3</strain>
    </source>
</reference>
<dbReference type="EMBL" id="JAZHGA010000005">
    <property type="protein sequence ID" value="MEM5339911.1"/>
    <property type="molecule type" value="Genomic_DNA"/>
</dbReference>
<keyword evidence="4" id="KW-1185">Reference proteome</keyword>
<evidence type="ECO:0000313" key="4">
    <source>
        <dbReference type="Proteomes" id="UP001481677"/>
    </source>
</evidence>
<protein>
    <submittedName>
        <fullName evidence="2">Polyketide cyclase</fullName>
    </submittedName>
    <submittedName>
        <fullName evidence="1">SRPBCC family protein</fullName>
    </submittedName>
</protein>
<dbReference type="InterPro" id="IPR023393">
    <property type="entry name" value="START-like_dom_sf"/>
</dbReference>
<name>A0A5C6VL32_9BURK</name>
<evidence type="ECO:0000313" key="2">
    <source>
        <dbReference type="EMBL" id="TXC84245.1"/>
    </source>
</evidence>
<dbReference type="Proteomes" id="UP000321776">
    <property type="component" value="Unassembled WGS sequence"/>
</dbReference>